<keyword evidence="3" id="KW-0378">Hydrolase</keyword>
<keyword evidence="7" id="KW-1185">Reference proteome</keyword>
<dbReference type="Proteomes" id="UP000023482">
    <property type="component" value="Unassembled WGS sequence"/>
</dbReference>
<organism evidence="6 7">
    <name type="scientific">Porphyromonas catoniae ATCC 51270</name>
    <dbReference type="NCBI Taxonomy" id="887901"/>
    <lineage>
        <taxon>Bacteria</taxon>
        <taxon>Pseudomonadati</taxon>
        <taxon>Bacteroidota</taxon>
        <taxon>Bacteroidia</taxon>
        <taxon>Bacteroidales</taxon>
        <taxon>Porphyromonadaceae</taxon>
        <taxon>Porphyromonas</taxon>
    </lineage>
</organism>
<keyword evidence="3" id="KW-0788">Thiol protease</keyword>
<evidence type="ECO:0000313" key="7">
    <source>
        <dbReference type="Proteomes" id="UP000023482"/>
    </source>
</evidence>
<evidence type="ECO:0000256" key="3">
    <source>
        <dbReference type="ARBA" id="ARBA00022807"/>
    </source>
</evidence>
<dbReference type="InterPro" id="IPR013783">
    <property type="entry name" value="Ig-like_fold"/>
</dbReference>
<protein>
    <recommendedName>
        <fullName evidence="8">Fibronectin type-III domain-containing protein</fullName>
    </recommendedName>
</protein>
<feature type="compositionally biased region" description="Low complexity" evidence="5">
    <location>
        <begin position="486"/>
        <end position="507"/>
    </location>
</feature>
<dbReference type="Gene3D" id="2.60.40.10">
    <property type="entry name" value="Immunoglobulins"/>
    <property type="match status" value="1"/>
</dbReference>
<evidence type="ECO:0000256" key="5">
    <source>
        <dbReference type="SAM" id="MobiDB-lite"/>
    </source>
</evidence>
<dbReference type="GO" id="GO:0006508">
    <property type="term" value="P:proteolysis"/>
    <property type="evidence" value="ECO:0007669"/>
    <property type="project" value="UniProtKB-KW"/>
</dbReference>
<evidence type="ECO:0000313" key="6">
    <source>
        <dbReference type="EMBL" id="EWC92120.1"/>
    </source>
</evidence>
<dbReference type="EMBL" id="JDFF01000017">
    <property type="protein sequence ID" value="EWC92120.1"/>
    <property type="molecule type" value="Genomic_DNA"/>
</dbReference>
<comment type="caution">
    <text evidence="6">The sequence shown here is derived from an EMBL/GenBank/DDBJ whole genome shotgun (WGS) entry which is preliminary data.</text>
</comment>
<evidence type="ECO:0000256" key="2">
    <source>
        <dbReference type="ARBA" id="ARBA00022670"/>
    </source>
</evidence>
<keyword evidence="2" id="KW-0645">Protease</keyword>
<keyword evidence="4" id="KW-0843">Virulence</keyword>
<evidence type="ECO:0000256" key="4">
    <source>
        <dbReference type="ARBA" id="ARBA00023026"/>
    </source>
</evidence>
<sequence>MQIKSNGFLAQTREELSYPMLELMAGIPTRLTATDLMPYLRPENLIINGRLRNGQFPTGFTEISVQVVDYYSKQVLSSWHTARAYLDSKQPPMLNLPQRDEQVAYRDPLFIRFQWYPRHQGLAGTEYEFVLKELPDNGAAPQAAFAYGNEIYRTRTRHTTLNYTHLEPVLLPNRRYAWQVQAIARDGVDEIGMFEHGGFSEIYWFTLNENCPVPTGLKADPRYAKVDFSWNRVVGATGYMLACRPKTSKDIYEWSEVQSYGERMTLAQLKPGWTYEWRVGTLCTGDKPIYSAIQEVTLPKTNLDLLRDCGKEPPRANLSPDPALDIQVGDTVTIGGDYPMLITQLQSLGDGWYSGRGATRLSSIIELPRVALRFDRLRINVEKCQIDGLVEAIYADQPGGIADLDKIDDGGKTVQPSKLRIRERKIDFALGEMPEMSFDPETGELEVTDAEGKPQRIKLDLPEGGESASAFPMIITDSKGDSYQLSPAESSEVGSSGASSSTSSSEGRVGTKQGLKVERVERIGSFDASRLAHDIGTVRFEPSAQARYAFDSGTESWYQRSVKLDEYYKPFAKGYIAPWKLVPTGEQDVVAARYEGEKAIDLSRVRFATSPNSPALPAELHEESKTWSLKLPGTDAQSSYDVYAIYEGEVLGKLRVVSYPKQRHKLTLVPVNEAKLDKDQIERELNSIYNSVGIHFDVEVDARMRGDYSWDRDGDRKLSIVGESFFGRVREVKESAEMEYLKKAYTQLAGTLDGVYLFVVDAAGGLESQPKDLLGEMPRRSRFGYIFSGNSPNGGVSALSHTIAHELGHGLFTLQHTFDDEYGGTNSQGQTRNLMDYATGKELAAFQWNVLANPAVFTAADNKSQGDLVRREKALVSAKNGGITPDGKVILSVKATNSDHIATLTIIPGSYYVHGITLSSKEGEPLRSYSWDKDKKTYASGSALIEDALDLELTYNSTSKKVTTRLYRVASGEKCLYQYHDVTYDPTDPSSLNIPKQGWITDYLWSASESCKAEFIARTILANDRLSYDEGQVERDILKLRQLSEKTSYEDLLQILESCHIKSLKRQSYEWLIRTLKRVARKETLKEREELAILRLMQSIDGKDYSQFYRDLEADQNALLRHLVAEIDDVSLYFWTDKDNYTNFIGALVWMFNADGGKSTKERFPQDPDDYARIVLNLTPVKYGSVQLMGGGDASFTDKYNQGEYIGSTGEVKLLDVYKTYTTTRNSLHSRENREELGIVSPLTPVIIVPDTDNLPLIETALGGNALSDQMYVVPAIFMKYRADKIRNDNIAKGVVTAFDVATIVFSGGTALATKVHWIRRAWALAEVVGAVGNIAVNAQVITDPELKLAVDIYNTAMGVIGIKNAGQAGYKFVKNLPKQSKTLLQENKALRSLLVSKYSDWKRIVSPKIKGLSPAEKQLLSQQEEVFKTLTSFDPERKPIKIVAGGEAVDPSIKAGSKAGLTKSVTSQVDLLLGKLKTTKAISPSIKTELRKILSGFSPEVLEKLLHAEGIDIVLNDMAQSWKKLQGGKFQLQYFANHLAEGTSIVKFEVKEEVKIGNETVVRIYDIVVDEGRGKMHYELKNWSNWGSWSDKAFRQQFLKDLATMAKGKRIQWVFSGHKMSREELKRKIIEALQDPMFQKAIDDVIDDEKVPVIGDILGVKIKRKAEIIKNLEQDKVFDIIFEITR</sequence>
<comment type="similarity">
    <text evidence="1">Belongs to the peptidase C25 family.</text>
</comment>
<dbReference type="GO" id="GO:0008234">
    <property type="term" value="F:cysteine-type peptidase activity"/>
    <property type="evidence" value="ECO:0007669"/>
    <property type="project" value="UniProtKB-KW"/>
</dbReference>
<feature type="region of interest" description="Disordered" evidence="5">
    <location>
        <begin position="481"/>
        <end position="513"/>
    </location>
</feature>
<dbReference type="PATRIC" id="fig|887901.3.peg.988"/>
<evidence type="ECO:0008006" key="8">
    <source>
        <dbReference type="Google" id="ProtNLM"/>
    </source>
</evidence>
<evidence type="ECO:0000256" key="1">
    <source>
        <dbReference type="ARBA" id="ARBA00006067"/>
    </source>
</evidence>
<proteinExistence type="inferred from homology"/>
<reference evidence="6 7" key="1">
    <citation type="submission" date="2014-01" db="EMBL/GenBank/DDBJ databases">
        <authorList>
            <person name="Durkin A.S."/>
            <person name="McCorrison J."/>
            <person name="Torralba M."/>
            <person name="Gillis M."/>
            <person name="Haft D.H."/>
            <person name="Methe B."/>
            <person name="Sutton G."/>
            <person name="Nelson K.E."/>
        </authorList>
    </citation>
    <scope>NUCLEOTIDE SEQUENCE [LARGE SCALE GENOMIC DNA]</scope>
    <source>
        <strain evidence="6 7">ATCC 51270</strain>
    </source>
</reference>
<accession>Z4WWF8</accession>
<name>Z4WWF8_9PORP</name>
<gene>
    <name evidence="6" type="ORF">HMPREF0636_1219</name>
</gene>